<dbReference type="InterPro" id="IPR023549">
    <property type="entry name" value="Subtilisin_inhibitor"/>
</dbReference>
<evidence type="ECO:0000256" key="4">
    <source>
        <dbReference type="ARBA" id="ARBA00022525"/>
    </source>
</evidence>
<feature type="signal peptide" evidence="9">
    <location>
        <begin position="1"/>
        <end position="32"/>
    </location>
</feature>
<comment type="subcellular location">
    <subcellularLocation>
        <location evidence="1">Secreted</location>
    </subcellularLocation>
</comment>
<dbReference type="InterPro" id="IPR000691">
    <property type="entry name" value="Prot_inh_I16_SSI"/>
</dbReference>
<comment type="subunit">
    <text evidence="3">Homodimer.</text>
</comment>
<keyword evidence="4" id="KW-0964">Secreted</keyword>
<protein>
    <recommendedName>
        <fullName evidence="10">Subtilisin inhibitor domain-containing protein</fullName>
    </recommendedName>
</protein>
<evidence type="ECO:0000256" key="8">
    <source>
        <dbReference type="RuleBase" id="RU003471"/>
    </source>
</evidence>
<dbReference type="Gene3D" id="3.30.350.10">
    <property type="entry name" value="Subtilisin inhibitor-like"/>
    <property type="match status" value="1"/>
</dbReference>
<keyword evidence="7" id="KW-1015">Disulfide bond</keyword>
<gene>
    <name evidence="11" type="ORF">GCM10010361_16990</name>
</gene>
<keyword evidence="5 8" id="KW-0646">Protease inhibitor</keyword>
<name>A0ABN0ZN83_9ACTN</name>
<organism evidence="11 12">
    <name type="scientific">Streptomyces olivaceiscleroticus</name>
    <dbReference type="NCBI Taxonomy" id="68245"/>
    <lineage>
        <taxon>Bacteria</taxon>
        <taxon>Bacillati</taxon>
        <taxon>Actinomycetota</taxon>
        <taxon>Actinomycetes</taxon>
        <taxon>Kitasatosporales</taxon>
        <taxon>Streptomycetaceae</taxon>
        <taxon>Streptomyces</taxon>
    </lineage>
</organism>
<dbReference type="EMBL" id="BAAABY010000010">
    <property type="protein sequence ID" value="GAA0453492.1"/>
    <property type="molecule type" value="Genomic_DNA"/>
</dbReference>
<comment type="caution">
    <text evidence="11">The sequence shown here is derived from an EMBL/GenBank/DDBJ whole genome shotgun (WGS) entry which is preliminary data.</text>
</comment>
<dbReference type="PROSITE" id="PS51318">
    <property type="entry name" value="TAT"/>
    <property type="match status" value="1"/>
</dbReference>
<feature type="chain" id="PRO_5047158892" description="Subtilisin inhibitor domain-containing protein" evidence="9">
    <location>
        <begin position="33"/>
        <end position="153"/>
    </location>
</feature>
<dbReference type="PRINTS" id="PR00294">
    <property type="entry name" value="SSBTLNINHBTR"/>
</dbReference>
<evidence type="ECO:0000256" key="6">
    <source>
        <dbReference type="ARBA" id="ARBA00022900"/>
    </source>
</evidence>
<feature type="domain" description="Subtilisin inhibitor" evidence="10">
    <location>
        <begin position="58"/>
        <end position="133"/>
    </location>
</feature>
<evidence type="ECO:0000313" key="11">
    <source>
        <dbReference type="EMBL" id="GAA0453492.1"/>
    </source>
</evidence>
<keyword evidence="12" id="KW-1185">Reference proteome</keyword>
<evidence type="ECO:0000256" key="3">
    <source>
        <dbReference type="ARBA" id="ARBA00011738"/>
    </source>
</evidence>
<evidence type="ECO:0000259" key="10">
    <source>
        <dbReference type="Pfam" id="PF00720"/>
    </source>
</evidence>
<proteinExistence type="inferred from homology"/>
<sequence length="153" mass="15752">MRQNPPVRKRRRRAALLAVAALGLLPLTTATAATAPAAAAPSQAGPHEASIVIHAGEGTGGEVIGRATLHCFPTGGTHPRPEAACRALAGVNGDFERLRALPRPCPKIHRPVTVAAKSIWQGNATFVVRGYPNLCVAGADSAGVFDLSRRAGG</sequence>
<dbReference type="InterPro" id="IPR006311">
    <property type="entry name" value="TAT_signal"/>
</dbReference>
<dbReference type="Proteomes" id="UP001500909">
    <property type="component" value="Unassembled WGS sequence"/>
</dbReference>
<evidence type="ECO:0000256" key="9">
    <source>
        <dbReference type="SAM" id="SignalP"/>
    </source>
</evidence>
<reference evidence="11 12" key="1">
    <citation type="journal article" date="2019" name="Int. J. Syst. Evol. Microbiol.">
        <title>The Global Catalogue of Microorganisms (GCM) 10K type strain sequencing project: providing services to taxonomists for standard genome sequencing and annotation.</title>
        <authorList>
            <consortium name="The Broad Institute Genomics Platform"/>
            <consortium name="The Broad Institute Genome Sequencing Center for Infectious Disease"/>
            <person name="Wu L."/>
            <person name="Ma J."/>
        </authorList>
    </citation>
    <scope>NUCLEOTIDE SEQUENCE [LARGE SCALE GENOMIC DNA]</scope>
    <source>
        <strain evidence="11 12">JCM 4805</strain>
    </source>
</reference>
<evidence type="ECO:0000256" key="7">
    <source>
        <dbReference type="ARBA" id="ARBA00023157"/>
    </source>
</evidence>
<evidence type="ECO:0000256" key="1">
    <source>
        <dbReference type="ARBA" id="ARBA00004613"/>
    </source>
</evidence>
<evidence type="ECO:0000313" key="12">
    <source>
        <dbReference type="Proteomes" id="UP001500909"/>
    </source>
</evidence>
<dbReference type="Pfam" id="PF00720">
    <property type="entry name" value="SSI"/>
    <property type="match status" value="1"/>
</dbReference>
<dbReference type="SUPFAM" id="SSF55399">
    <property type="entry name" value="Subtilisin inhibitor"/>
    <property type="match status" value="1"/>
</dbReference>
<dbReference type="RefSeq" id="WP_346094237.1">
    <property type="nucleotide sequence ID" value="NZ_BAAABY010000010.1"/>
</dbReference>
<keyword evidence="6 8" id="KW-0722">Serine protease inhibitor</keyword>
<accession>A0ABN0ZN83</accession>
<evidence type="ECO:0000256" key="2">
    <source>
        <dbReference type="ARBA" id="ARBA00010472"/>
    </source>
</evidence>
<evidence type="ECO:0000256" key="5">
    <source>
        <dbReference type="ARBA" id="ARBA00022690"/>
    </source>
</evidence>
<comment type="similarity">
    <text evidence="2 8">Belongs to the protease inhibitor I16 (SSI) family.</text>
</comment>
<dbReference type="InterPro" id="IPR036819">
    <property type="entry name" value="Subtilisin_inhibitor-like_sf"/>
</dbReference>
<keyword evidence="9" id="KW-0732">Signal</keyword>